<organism evidence="8 9">
    <name type="scientific">Musa acuminata subsp. malaccensis</name>
    <name type="common">Wild banana</name>
    <name type="synonym">Musa malaccensis</name>
    <dbReference type="NCBI Taxonomy" id="214687"/>
    <lineage>
        <taxon>Eukaryota</taxon>
        <taxon>Viridiplantae</taxon>
        <taxon>Streptophyta</taxon>
        <taxon>Embryophyta</taxon>
        <taxon>Tracheophyta</taxon>
        <taxon>Spermatophyta</taxon>
        <taxon>Magnoliopsida</taxon>
        <taxon>Liliopsida</taxon>
        <taxon>Zingiberales</taxon>
        <taxon>Musaceae</taxon>
        <taxon>Musa</taxon>
    </lineage>
</organism>
<evidence type="ECO:0000256" key="6">
    <source>
        <dbReference type="RuleBase" id="RU367008"/>
    </source>
</evidence>
<dbReference type="Pfam" id="PF05251">
    <property type="entry name" value="Ost5"/>
    <property type="match status" value="1"/>
</dbReference>
<sequence length="76" mass="8133">MAPKPVTSPVPVQWYPALSALLLVGGLFFTAFFFIYEATSSTRNRSLAKEVVIAAVASTFLGFGSLFLLLATGVYV</sequence>
<evidence type="ECO:0000313" key="7">
    <source>
        <dbReference type="EMBL" id="CAG1844539.1"/>
    </source>
</evidence>
<dbReference type="GO" id="GO:0005789">
    <property type="term" value="C:endoplasmic reticulum membrane"/>
    <property type="evidence" value="ECO:0000318"/>
    <property type="project" value="GO_Central"/>
</dbReference>
<comment type="similarity">
    <text evidence="2 6">Belongs to the OST5 family.</text>
</comment>
<comment type="subcellular location">
    <subcellularLocation>
        <location evidence="1 6">Membrane</location>
        <topology evidence="1 6">Multi-pass membrane protein</topology>
    </subcellularLocation>
</comment>
<protein>
    <recommendedName>
        <fullName evidence="6">Dolichyl-diphosphooligosaccharide-protein glycosyltransferase subunit OST5</fullName>
    </recommendedName>
</protein>
<dbReference type="GO" id="GO:0034976">
    <property type="term" value="P:response to endoplasmic reticulum stress"/>
    <property type="evidence" value="ECO:0000318"/>
    <property type="project" value="GO_Central"/>
</dbReference>
<dbReference type="InterPro" id="IPR007915">
    <property type="entry name" value="TMEM258/Ost5"/>
</dbReference>
<accession>A0A804IY53</accession>
<keyword evidence="4 6" id="KW-1133">Transmembrane helix</keyword>
<evidence type="ECO:0000256" key="5">
    <source>
        <dbReference type="ARBA" id="ARBA00023136"/>
    </source>
</evidence>
<dbReference type="FunCoup" id="A0A804IY53">
    <property type="interactions" value="1138"/>
</dbReference>
<dbReference type="Proteomes" id="UP000012960">
    <property type="component" value="Unplaced"/>
</dbReference>
<name>A0A804IY53_MUSAM</name>
<dbReference type="GO" id="GO:0062062">
    <property type="term" value="F:oligosaccharyltransferase complex binding"/>
    <property type="evidence" value="ECO:0000318"/>
    <property type="project" value="GO_Central"/>
</dbReference>
<reference evidence="7" key="1">
    <citation type="submission" date="2021-03" db="EMBL/GenBank/DDBJ databases">
        <authorList>
            <consortium name="Genoscope - CEA"/>
            <person name="William W."/>
        </authorList>
    </citation>
    <scope>NUCLEOTIDE SEQUENCE</scope>
    <source>
        <strain evidence="7">Doubled-haploid Pahang</strain>
    </source>
</reference>
<dbReference type="InParanoid" id="A0A804IY53"/>
<feature type="transmembrane region" description="Helical" evidence="6">
    <location>
        <begin position="51"/>
        <end position="75"/>
    </location>
</feature>
<gene>
    <name evidence="7" type="ORF">GSMUA_143340.1</name>
</gene>
<evidence type="ECO:0000256" key="3">
    <source>
        <dbReference type="ARBA" id="ARBA00022692"/>
    </source>
</evidence>
<dbReference type="PANTHER" id="PTHR13636">
    <property type="entry name" value="TRANSMEMBRANE PROTEIN 258"/>
    <property type="match status" value="1"/>
</dbReference>
<evidence type="ECO:0000256" key="2">
    <source>
        <dbReference type="ARBA" id="ARBA00009825"/>
    </source>
</evidence>
<dbReference type="EnsemblPlants" id="Ma04_t37370.1">
    <property type="protein sequence ID" value="Ma04_p37370.1"/>
    <property type="gene ID" value="Ma04_g37370"/>
</dbReference>
<dbReference type="OrthoDB" id="18408at2759"/>
<evidence type="ECO:0000313" key="9">
    <source>
        <dbReference type="Proteomes" id="UP000012960"/>
    </source>
</evidence>
<evidence type="ECO:0000313" key="8">
    <source>
        <dbReference type="EnsemblPlants" id="Ma04_p37370.1"/>
    </source>
</evidence>
<dbReference type="GO" id="GO:0006487">
    <property type="term" value="P:protein N-linked glycosylation"/>
    <property type="evidence" value="ECO:0007669"/>
    <property type="project" value="UniProtKB-UniRule"/>
</dbReference>
<proteinExistence type="inferred from homology"/>
<evidence type="ECO:0000256" key="1">
    <source>
        <dbReference type="ARBA" id="ARBA00004141"/>
    </source>
</evidence>
<evidence type="ECO:0000256" key="4">
    <source>
        <dbReference type="ARBA" id="ARBA00022989"/>
    </source>
</evidence>
<feature type="transmembrane region" description="Helical" evidence="6">
    <location>
        <begin position="20"/>
        <end position="39"/>
    </location>
</feature>
<keyword evidence="3 6" id="KW-0812">Transmembrane</keyword>
<dbReference type="GO" id="GO:0008250">
    <property type="term" value="C:oligosaccharyltransferase complex"/>
    <property type="evidence" value="ECO:0007669"/>
    <property type="project" value="UniProtKB-UniRule"/>
</dbReference>
<keyword evidence="5 6" id="KW-0472">Membrane</keyword>
<comment type="function">
    <text evidence="6">Subunit of the oligosaccharyl transferase (OST) complex that catalyzes the initial transfer of a defined glycan (Glc(3)Man(9)GlcNAc(2) in eukaryotes) from the lipid carrier dolichol-pyrophosphate to an asparagine residue within an Asn-X-Ser/Thr consensus motif in nascent polypeptide chains, the first step in protein N-glycosylation. N-glycosylation occurs cotranslationally and the complex associates with the Sec61 complex at the channel-forming translocon complex that mediates protein translocation across the endoplasmic reticulum (ER). All subunits are required for a maximal enzyme activity.</text>
</comment>
<comment type="subunit">
    <text evidence="6">Component of the oligosaccharyltransferase (OST) complex.</text>
</comment>
<dbReference type="Gramene" id="Ma04_t37370.1">
    <property type="protein sequence ID" value="Ma04_p37370.1"/>
    <property type="gene ID" value="Ma04_g37370"/>
</dbReference>
<dbReference type="AlphaFoldDB" id="A0A804IY53"/>
<reference evidence="8" key="2">
    <citation type="submission" date="2021-05" db="UniProtKB">
        <authorList>
            <consortium name="EnsemblPlants"/>
        </authorList>
    </citation>
    <scope>IDENTIFICATION</scope>
    <source>
        <strain evidence="8">subsp. malaccensis</strain>
    </source>
</reference>
<dbReference type="EMBL" id="HG996469">
    <property type="protein sequence ID" value="CAG1844539.1"/>
    <property type="molecule type" value="Genomic_DNA"/>
</dbReference>
<dbReference type="OMA" id="MERYVGP"/>
<keyword evidence="9" id="KW-1185">Reference proteome</keyword>